<reference evidence="1 2" key="1">
    <citation type="submission" date="2018-02" db="EMBL/GenBank/DDBJ databases">
        <title>Solimicrobium silvestre gen. nov., sp. nov., isolated from alpine forest soil.</title>
        <authorList>
            <person name="Margesin R."/>
            <person name="Albuquerque L."/>
            <person name="Zhang D.-C."/>
            <person name="Froufe H.J.C."/>
            <person name="Severino R."/>
            <person name="Roxo I."/>
            <person name="Egas C."/>
            <person name="Da Costa M.S."/>
        </authorList>
    </citation>
    <scope>NUCLEOTIDE SEQUENCE [LARGE SCALE GENOMIC DNA]</scope>
    <source>
        <strain evidence="1 2">S20-91</strain>
    </source>
</reference>
<organism evidence="1 2">
    <name type="scientific">Solimicrobium silvestre</name>
    <dbReference type="NCBI Taxonomy" id="2099400"/>
    <lineage>
        <taxon>Bacteria</taxon>
        <taxon>Pseudomonadati</taxon>
        <taxon>Pseudomonadota</taxon>
        <taxon>Betaproteobacteria</taxon>
        <taxon>Burkholderiales</taxon>
        <taxon>Oxalobacteraceae</taxon>
        <taxon>Solimicrobium</taxon>
    </lineage>
</organism>
<sequence length="86" mass="9939">MKIIRFQRSFQSCSRSSPLLIEALSSLPIRYNARYPVRQHHAALLITTFLSPFGLKIAAIQASRHNFIEKDSYVKLPPRISRRQPC</sequence>
<name>A0A2S9GUD0_9BURK</name>
<comment type="caution">
    <text evidence="1">The sequence shown here is derived from an EMBL/GenBank/DDBJ whole genome shotgun (WGS) entry which is preliminary data.</text>
</comment>
<evidence type="ECO:0000313" key="2">
    <source>
        <dbReference type="Proteomes" id="UP000237839"/>
    </source>
</evidence>
<proteinExistence type="predicted"/>
<keyword evidence="2" id="KW-1185">Reference proteome</keyword>
<dbReference type="AlphaFoldDB" id="A0A2S9GUD0"/>
<evidence type="ECO:0000313" key="1">
    <source>
        <dbReference type="EMBL" id="PRC91314.1"/>
    </source>
</evidence>
<dbReference type="EMBL" id="PUGF01000025">
    <property type="protein sequence ID" value="PRC91314.1"/>
    <property type="molecule type" value="Genomic_DNA"/>
</dbReference>
<accession>A0A2S9GUD0</accession>
<dbReference type="Proteomes" id="UP000237839">
    <property type="component" value="Unassembled WGS sequence"/>
</dbReference>
<protein>
    <submittedName>
        <fullName evidence="1">Uncharacterized protein</fullName>
    </submittedName>
</protein>
<gene>
    <name evidence="1" type="ORF">S2091_3985</name>
</gene>